<dbReference type="RefSeq" id="WP_344127969.1">
    <property type="nucleotide sequence ID" value="NZ_BAAALT010000039.1"/>
</dbReference>
<keyword evidence="3" id="KW-0315">Glutamine amidotransferase</keyword>
<dbReference type="SUPFAM" id="SSF52317">
    <property type="entry name" value="Class I glutamine amidotransferase-like"/>
    <property type="match status" value="1"/>
</dbReference>
<dbReference type="InterPro" id="IPR006286">
    <property type="entry name" value="C56_PfpI-like"/>
</dbReference>
<proteinExistence type="inferred from homology"/>
<gene>
    <name evidence="3" type="ORF">GCM10009682_16350</name>
</gene>
<comment type="similarity">
    <text evidence="1">Belongs to the peptidase C56 family.</text>
</comment>
<organism evidence="3 4">
    <name type="scientific">Luedemannella flava</name>
    <dbReference type="NCBI Taxonomy" id="349316"/>
    <lineage>
        <taxon>Bacteria</taxon>
        <taxon>Bacillati</taxon>
        <taxon>Actinomycetota</taxon>
        <taxon>Actinomycetes</taxon>
        <taxon>Micromonosporales</taxon>
        <taxon>Micromonosporaceae</taxon>
        <taxon>Luedemannella</taxon>
    </lineage>
</organism>
<dbReference type="Pfam" id="PF01965">
    <property type="entry name" value="DJ-1_PfpI"/>
    <property type="match status" value="1"/>
</dbReference>
<sequence length="187" mass="19634">MGTVAFLVAGEGIEEVELTTPWRAVAESGHTPVLVAPAAGEVQAFRHLDYAGRYPVDVVVGDAHAADHDALVLPGGVANGDALRAEPEAVRFVREFFDEGRPVAAICHGGWVLIEAGVTGGRKLTSWPSMQTDFRNAGASWVDEEVVVDRATPGGVHRSGAASTLVTSRKPDDLPAFCRELVAALPG</sequence>
<dbReference type="PANTHER" id="PTHR42733:SF12">
    <property type="entry name" value="PROTEINASE"/>
    <property type="match status" value="1"/>
</dbReference>
<dbReference type="CDD" id="cd03134">
    <property type="entry name" value="GATase1_PfpI_like"/>
    <property type="match status" value="1"/>
</dbReference>
<evidence type="ECO:0000313" key="4">
    <source>
        <dbReference type="Proteomes" id="UP001500218"/>
    </source>
</evidence>
<evidence type="ECO:0000256" key="1">
    <source>
        <dbReference type="ARBA" id="ARBA00008542"/>
    </source>
</evidence>
<feature type="domain" description="DJ-1/PfpI" evidence="2">
    <location>
        <begin position="4"/>
        <end position="183"/>
    </location>
</feature>
<dbReference type="EMBL" id="BAAALT010000039">
    <property type="protein sequence ID" value="GAA1795348.1"/>
    <property type="molecule type" value="Genomic_DNA"/>
</dbReference>
<dbReference type="Proteomes" id="UP001500218">
    <property type="component" value="Unassembled WGS sequence"/>
</dbReference>
<evidence type="ECO:0000259" key="2">
    <source>
        <dbReference type="Pfam" id="PF01965"/>
    </source>
</evidence>
<evidence type="ECO:0000313" key="3">
    <source>
        <dbReference type="EMBL" id="GAA1795348.1"/>
    </source>
</evidence>
<accession>A0ABN2LNW9</accession>
<dbReference type="PANTHER" id="PTHR42733">
    <property type="entry name" value="DJ-1 PROTEIN"/>
    <property type="match status" value="1"/>
</dbReference>
<comment type="caution">
    <text evidence="3">The sequence shown here is derived from an EMBL/GenBank/DDBJ whole genome shotgun (WGS) entry which is preliminary data.</text>
</comment>
<dbReference type="Gene3D" id="3.40.50.880">
    <property type="match status" value="1"/>
</dbReference>
<dbReference type="PROSITE" id="PS51276">
    <property type="entry name" value="PEPTIDASE_C56_PFPI"/>
    <property type="match status" value="1"/>
</dbReference>
<dbReference type="InterPro" id="IPR029062">
    <property type="entry name" value="Class_I_gatase-like"/>
</dbReference>
<dbReference type="InterPro" id="IPR002818">
    <property type="entry name" value="DJ-1/PfpI"/>
</dbReference>
<protein>
    <submittedName>
        <fullName evidence="3">Type 1 glutamine amidotransferase domain-containing protein</fullName>
    </submittedName>
</protein>
<keyword evidence="4" id="KW-1185">Reference proteome</keyword>
<name>A0ABN2LNW9_9ACTN</name>
<reference evidence="3 4" key="1">
    <citation type="journal article" date="2019" name="Int. J. Syst. Evol. Microbiol.">
        <title>The Global Catalogue of Microorganisms (GCM) 10K type strain sequencing project: providing services to taxonomists for standard genome sequencing and annotation.</title>
        <authorList>
            <consortium name="The Broad Institute Genomics Platform"/>
            <consortium name="The Broad Institute Genome Sequencing Center for Infectious Disease"/>
            <person name="Wu L."/>
            <person name="Ma J."/>
        </authorList>
    </citation>
    <scope>NUCLEOTIDE SEQUENCE [LARGE SCALE GENOMIC DNA]</scope>
    <source>
        <strain evidence="3 4">JCM 13250</strain>
    </source>
</reference>